<dbReference type="PANTHER" id="PTHR21028">
    <property type="entry name" value="SI:CH211-156B7.4"/>
    <property type="match status" value="1"/>
</dbReference>
<name>I4CAT0_DESTA</name>
<dbReference type="InterPro" id="IPR033469">
    <property type="entry name" value="CYTH-like_dom_sf"/>
</dbReference>
<dbReference type="RefSeq" id="WP_014811797.1">
    <property type="nucleotide sequence ID" value="NC_018025.1"/>
</dbReference>
<keyword evidence="3" id="KW-1185">Reference proteome</keyword>
<dbReference type="Proteomes" id="UP000006055">
    <property type="component" value="Chromosome"/>
</dbReference>
<sequence length="174" mass="19435">MARNIEIKAHIESVEALAPKAAAIADKGPIEIVQDDTFFRCNSGRLKLRVFSNKEGELIFYRRPDQPGPKESFFLRSPTSTPDTLRDSLSLAYGQAGRVRKHRTLYLVGRTRIHLDRVEGLGHFLELEVLLEEGELAEAGIREAHELMAKLGIAPEQLIEGAYVDLLAQRGSKT</sequence>
<dbReference type="PROSITE" id="PS51707">
    <property type="entry name" value="CYTH"/>
    <property type="match status" value="1"/>
</dbReference>
<accession>I4CAT0</accession>
<reference evidence="3" key="1">
    <citation type="submission" date="2012-06" db="EMBL/GenBank/DDBJ databases">
        <title>Complete sequence of chromosome of Desulfomonile tiedjei DSM 6799.</title>
        <authorList>
            <person name="Lucas S."/>
            <person name="Copeland A."/>
            <person name="Lapidus A."/>
            <person name="Glavina del Rio T."/>
            <person name="Dalin E."/>
            <person name="Tice H."/>
            <person name="Bruce D."/>
            <person name="Goodwin L."/>
            <person name="Pitluck S."/>
            <person name="Peters L."/>
            <person name="Ovchinnikova G."/>
            <person name="Zeytun A."/>
            <person name="Lu M."/>
            <person name="Kyrpides N."/>
            <person name="Mavromatis K."/>
            <person name="Ivanova N."/>
            <person name="Brettin T."/>
            <person name="Detter J.C."/>
            <person name="Han C."/>
            <person name="Larimer F."/>
            <person name="Land M."/>
            <person name="Hauser L."/>
            <person name="Markowitz V."/>
            <person name="Cheng J.-F."/>
            <person name="Hugenholtz P."/>
            <person name="Woyke T."/>
            <person name="Wu D."/>
            <person name="Spring S."/>
            <person name="Schroeder M."/>
            <person name="Brambilla E."/>
            <person name="Klenk H.-P."/>
            <person name="Eisen J.A."/>
        </authorList>
    </citation>
    <scope>NUCLEOTIDE SEQUENCE [LARGE SCALE GENOMIC DNA]</scope>
    <source>
        <strain evidence="3">ATCC 49306 / DSM 6799 / DCB-1</strain>
    </source>
</reference>
<dbReference type="InterPro" id="IPR023577">
    <property type="entry name" value="CYTH_domain"/>
</dbReference>
<protein>
    <submittedName>
        <fullName evidence="2">Adenylate cyclase, class 2 (Thermophilic)</fullName>
    </submittedName>
</protein>
<dbReference type="SUPFAM" id="SSF55154">
    <property type="entry name" value="CYTH-like phosphatases"/>
    <property type="match status" value="1"/>
</dbReference>
<proteinExistence type="predicted"/>
<dbReference type="AlphaFoldDB" id="I4CAT0"/>
<dbReference type="KEGG" id="dti:Desti_4031"/>
<evidence type="ECO:0000313" key="2">
    <source>
        <dbReference type="EMBL" id="AFM26671.1"/>
    </source>
</evidence>
<dbReference type="EMBL" id="CP003360">
    <property type="protein sequence ID" value="AFM26671.1"/>
    <property type="molecule type" value="Genomic_DNA"/>
</dbReference>
<dbReference type="Pfam" id="PF01928">
    <property type="entry name" value="CYTH"/>
    <property type="match status" value="1"/>
</dbReference>
<dbReference type="PANTHER" id="PTHR21028:SF2">
    <property type="entry name" value="CYTH DOMAIN-CONTAINING PROTEIN"/>
    <property type="match status" value="1"/>
</dbReference>
<gene>
    <name evidence="2" type="ordered locus">Desti_4031</name>
</gene>
<evidence type="ECO:0000259" key="1">
    <source>
        <dbReference type="PROSITE" id="PS51707"/>
    </source>
</evidence>
<dbReference type="PATRIC" id="fig|706587.4.peg.4569"/>
<dbReference type="eggNOG" id="COG1437">
    <property type="taxonomic scope" value="Bacteria"/>
</dbReference>
<dbReference type="SMART" id="SM01118">
    <property type="entry name" value="CYTH"/>
    <property type="match status" value="1"/>
</dbReference>
<evidence type="ECO:0000313" key="3">
    <source>
        <dbReference type="Proteomes" id="UP000006055"/>
    </source>
</evidence>
<organism evidence="2 3">
    <name type="scientific">Desulfomonile tiedjei (strain ATCC 49306 / DSM 6799 / DCB-1)</name>
    <dbReference type="NCBI Taxonomy" id="706587"/>
    <lineage>
        <taxon>Bacteria</taxon>
        <taxon>Pseudomonadati</taxon>
        <taxon>Thermodesulfobacteriota</taxon>
        <taxon>Desulfomonilia</taxon>
        <taxon>Desulfomonilales</taxon>
        <taxon>Desulfomonilaceae</taxon>
        <taxon>Desulfomonile</taxon>
    </lineage>
</organism>
<dbReference type="OrthoDB" id="271656at2"/>
<dbReference type="CDD" id="cd07890">
    <property type="entry name" value="CYTH-like_AC_IV-like"/>
    <property type="match status" value="1"/>
</dbReference>
<dbReference type="HOGENOM" id="CLU_126397_0_0_7"/>
<feature type="domain" description="CYTH" evidence="1">
    <location>
        <begin position="2"/>
        <end position="169"/>
    </location>
</feature>
<dbReference type="InterPro" id="IPR008173">
    <property type="entry name" value="Adenylyl_cyclase_CyaB"/>
</dbReference>
<dbReference type="Gene3D" id="2.40.320.10">
    <property type="entry name" value="Hypothetical Protein Pfu-838710-001"/>
    <property type="match status" value="1"/>
</dbReference>